<evidence type="ECO:0000313" key="3">
    <source>
        <dbReference type="Proteomes" id="UP000014115"/>
    </source>
</evidence>
<reference evidence="2 3" key="1">
    <citation type="journal article" date="2012" name="J. Bacteriol.">
        <title>Genome Sequence of Idiomarina xiamenensis Type Strain 10-D-4.</title>
        <authorList>
            <person name="Lai Q."/>
            <person name="Wang L."/>
            <person name="Wang W."/>
            <person name="Shao Z."/>
        </authorList>
    </citation>
    <scope>NUCLEOTIDE SEQUENCE [LARGE SCALE GENOMIC DNA]</scope>
    <source>
        <strain evidence="2 3">10-D-4</strain>
    </source>
</reference>
<keyword evidence="3" id="KW-1185">Reference proteome</keyword>
<dbReference type="PATRIC" id="fig|740709.3.peg.253"/>
<protein>
    <recommendedName>
        <fullName evidence="1">Cell wall-active antibiotics response LiaF-like C-terminal domain-containing protein</fullName>
    </recommendedName>
</protein>
<dbReference type="Proteomes" id="UP000014115">
    <property type="component" value="Unassembled WGS sequence"/>
</dbReference>
<dbReference type="InterPro" id="IPR024425">
    <property type="entry name" value="LiaF-like_C"/>
</dbReference>
<dbReference type="eggNOG" id="COG4758">
    <property type="taxonomic scope" value="Bacteria"/>
</dbReference>
<dbReference type="OrthoDB" id="3625082at2"/>
<evidence type="ECO:0000313" key="2">
    <source>
        <dbReference type="EMBL" id="EKE87677.1"/>
    </source>
</evidence>
<dbReference type="PANTHER" id="PTHR40763">
    <property type="entry name" value="MEMBRANE PROTEIN-RELATED"/>
    <property type="match status" value="1"/>
</dbReference>
<comment type="caution">
    <text evidence="2">The sequence shown here is derived from an EMBL/GenBank/DDBJ whole genome shotgun (WGS) entry which is preliminary data.</text>
</comment>
<dbReference type="RefSeq" id="WP_008487208.1">
    <property type="nucleotide sequence ID" value="NZ_AMRG01000001.1"/>
</dbReference>
<gene>
    <name evidence="2" type="ORF">A10D4_01255</name>
</gene>
<dbReference type="Pfam" id="PF09922">
    <property type="entry name" value="LiaF-like_C"/>
    <property type="match status" value="1"/>
</dbReference>
<proteinExistence type="predicted"/>
<organism evidence="2 3">
    <name type="scientific">Idiomarina xiamenensis 10-D-4</name>
    <dbReference type="NCBI Taxonomy" id="740709"/>
    <lineage>
        <taxon>Bacteria</taxon>
        <taxon>Pseudomonadati</taxon>
        <taxon>Pseudomonadota</taxon>
        <taxon>Gammaproteobacteria</taxon>
        <taxon>Alteromonadales</taxon>
        <taxon>Idiomarinaceae</taxon>
        <taxon>Idiomarina</taxon>
    </lineage>
</organism>
<name>K2KMC5_9GAMM</name>
<evidence type="ECO:0000259" key="1">
    <source>
        <dbReference type="Pfam" id="PF09922"/>
    </source>
</evidence>
<dbReference type="STRING" id="740709.A10D4_01255"/>
<dbReference type="PANTHER" id="PTHR40763:SF5">
    <property type="entry name" value="MEMBRANE PROTEIN"/>
    <property type="match status" value="1"/>
</dbReference>
<sequence length="219" mass="24166">MAIHNDGVTITDRPIEQVREQAIDQLIMSYGHGVISAEAFERRLDEATNTDSHQRLVELVADLSLEPDNAYQQQRQQSFMPRYQSAGTARHERITSILSSSHRNGQWLVPEELSVLAVLGSVTLDFSDATFTTQQVTINIANWVSDVTLYVPEHVNVVLQMTDILASTDNTAPSMGGRQGPTLVVTGHAALASLSVEVKCTMKEKFVAFANQVRQSLKS</sequence>
<accession>K2KMC5</accession>
<dbReference type="AlphaFoldDB" id="K2KMC5"/>
<feature type="domain" description="Cell wall-active antibiotics response LiaF-like C-terminal" evidence="1">
    <location>
        <begin position="104"/>
        <end position="168"/>
    </location>
</feature>
<dbReference type="EMBL" id="AMRG01000001">
    <property type="protein sequence ID" value="EKE87677.1"/>
    <property type="molecule type" value="Genomic_DNA"/>
</dbReference>